<comment type="caution">
    <text evidence="1">The sequence shown here is derived from an EMBL/GenBank/DDBJ whole genome shotgun (WGS) entry which is preliminary data.</text>
</comment>
<gene>
    <name evidence="1" type="ORF">TNCV_735611</name>
</gene>
<proteinExistence type="predicted"/>
<dbReference type="AlphaFoldDB" id="A0A8X6SMK7"/>
<name>A0A8X6SMK7_TRICX</name>
<sequence>MAFTWRSRFFNTKAKSLRQDHTLSLRRSRGSRVVLSIMNTYKARPDHALIERRPEWARRHDKVILLHDIMCRLTSKRHLKIAWMGHPSIPTVLPGLTAI</sequence>
<organism evidence="1 2">
    <name type="scientific">Trichonephila clavipes</name>
    <name type="common">Golden silk orbweaver</name>
    <name type="synonym">Nephila clavipes</name>
    <dbReference type="NCBI Taxonomy" id="2585209"/>
    <lineage>
        <taxon>Eukaryota</taxon>
        <taxon>Metazoa</taxon>
        <taxon>Ecdysozoa</taxon>
        <taxon>Arthropoda</taxon>
        <taxon>Chelicerata</taxon>
        <taxon>Arachnida</taxon>
        <taxon>Araneae</taxon>
        <taxon>Araneomorphae</taxon>
        <taxon>Entelegynae</taxon>
        <taxon>Araneoidea</taxon>
        <taxon>Nephilidae</taxon>
        <taxon>Trichonephila</taxon>
    </lineage>
</organism>
<accession>A0A8X6SMK7</accession>
<dbReference type="Proteomes" id="UP000887159">
    <property type="component" value="Unassembled WGS sequence"/>
</dbReference>
<keyword evidence="2" id="KW-1185">Reference proteome</keyword>
<evidence type="ECO:0000313" key="2">
    <source>
        <dbReference type="Proteomes" id="UP000887159"/>
    </source>
</evidence>
<evidence type="ECO:0000313" key="1">
    <source>
        <dbReference type="EMBL" id="GFY16532.1"/>
    </source>
</evidence>
<dbReference type="EMBL" id="BMAU01021339">
    <property type="protein sequence ID" value="GFY16532.1"/>
    <property type="molecule type" value="Genomic_DNA"/>
</dbReference>
<protein>
    <submittedName>
        <fullName evidence="1">Uncharacterized protein</fullName>
    </submittedName>
</protein>
<reference evidence="1" key="1">
    <citation type="submission" date="2020-08" db="EMBL/GenBank/DDBJ databases">
        <title>Multicomponent nature underlies the extraordinary mechanical properties of spider dragline silk.</title>
        <authorList>
            <person name="Kono N."/>
            <person name="Nakamura H."/>
            <person name="Mori M."/>
            <person name="Yoshida Y."/>
            <person name="Ohtoshi R."/>
            <person name="Malay A.D."/>
            <person name="Moran D.A.P."/>
            <person name="Tomita M."/>
            <person name="Numata K."/>
            <person name="Arakawa K."/>
        </authorList>
    </citation>
    <scope>NUCLEOTIDE SEQUENCE</scope>
</reference>